<feature type="region of interest" description="Disordered" evidence="1">
    <location>
        <begin position="106"/>
        <end position="138"/>
    </location>
</feature>
<dbReference type="RefSeq" id="WP_126398230.1">
    <property type="nucleotide sequence ID" value="NZ_AP018907.1"/>
</dbReference>
<gene>
    <name evidence="2" type="ORF">BLTE_10470</name>
</gene>
<dbReference type="AlphaFoldDB" id="A0A348FYH9"/>
<dbReference type="EMBL" id="AP018907">
    <property type="protein sequence ID" value="BBF92362.1"/>
    <property type="molecule type" value="Genomic_DNA"/>
</dbReference>
<sequence>MTTYASRADIESLYGPDFLAGLQPEGADLDAAVARAAADADAEIDAYVGQRHTLPLAAVPPILKACAIDIAVYRLANTWDRLTDEIRRRYDDRVKLLARIADGKASAGIIDPSPGGESVGGATSPDGAAFVSRPRRAW</sequence>
<dbReference type="Proteomes" id="UP000266934">
    <property type="component" value="Chromosome"/>
</dbReference>
<evidence type="ECO:0000256" key="1">
    <source>
        <dbReference type="SAM" id="MobiDB-lite"/>
    </source>
</evidence>
<proteinExistence type="predicted"/>
<dbReference type="InterPro" id="IPR009752">
    <property type="entry name" value="Phage_Mu_GpJ"/>
</dbReference>
<evidence type="ECO:0000313" key="3">
    <source>
        <dbReference type="Proteomes" id="UP000266934"/>
    </source>
</evidence>
<reference evidence="2 3" key="1">
    <citation type="submission" date="2018-08" db="EMBL/GenBank/DDBJ databases">
        <title>Complete genome sequencing of Blastochloris tepida GI.</title>
        <authorList>
            <person name="Tsukatani Y."/>
            <person name="Mori H."/>
        </authorList>
    </citation>
    <scope>NUCLEOTIDE SEQUENCE [LARGE SCALE GENOMIC DNA]</scope>
    <source>
        <strain evidence="2 3">GI</strain>
    </source>
</reference>
<organism evidence="2 3">
    <name type="scientific">Blastochloris tepida</name>
    <dbReference type="NCBI Taxonomy" id="2233851"/>
    <lineage>
        <taxon>Bacteria</taxon>
        <taxon>Pseudomonadati</taxon>
        <taxon>Pseudomonadota</taxon>
        <taxon>Alphaproteobacteria</taxon>
        <taxon>Hyphomicrobiales</taxon>
        <taxon>Blastochloridaceae</taxon>
        <taxon>Blastochloris</taxon>
    </lineage>
</organism>
<evidence type="ECO:0000313" key="2">
    <source>
        <dbReference type="EMBL" id="BBF92362.1"/>
    </source>
</evidence>
<evidence type="ECO:0008006" key="4">
    <source>
        <dbReference type="Google" id="ProtNLM"/>
    </source>
</evidence>
<dbReference type="KEGG" id="blag:BLTE_10470"/>
<keyword evidence="3" id="KW-1185">Reference proteome</keyword>
<dbReference type="OrthoDB" id="9812088at2"/>
<name>A0A348FYH9_9HYPH</name>
<protein>
    <recommendedName>
        <fullName evidence="4">Mu-like prophage FluMu protein gp36</fullName>
    </recommendedName>
</protein>
<accession>A0A348FYH9</accession>
<dbReference type="Pfam" id="PF07030">
    <property type="entry name" value="Phage_Mu_Gp36"/>
    <property type="match status" value="1"/>
</dbReference>